<keyword evidence="3" id="KW-1185">Reference proteome</keyword>
<dbReference type="InterPro" id="IPR029479">
    <property type="entry name" value="Nitroreductase"/>
</dbReference>
<protein>
    <submittedName>
        <fullName evidence="2">SagB/ThcOx family dehydrogenase</fullName>
    </submittedName>
</protein>
<feature type="domain" description="Nitroreductase" evidence="1">
    <location>
        <begin position="91"/>
        <end position="227"/>
    </location>
</feature>
<evidence type="ECO:0000313" key="3">
    <source>
        <dbReference type="Proteomes" id="UP000292858"/>
    </source>
</evidence>
<evidence type="ECO:0000259" key="1">
    <source>
        <dbReference type="Pfam" id="PF00881"/>
    </source>
</evidence>
<dbReference type="GO" id="GO:0016491">
    <property type="term" value="F:oxidoreductase activity"/>
    <property type="evidence" value="ECO:0007669"/>
    <property type="project" value="InterPro"/>
</dbReference>
<dbReference type="InterPro" id="IPR052544">
    <property type="entry name" value="Bacteriocin_Proc_Enz"/>
</dbReference>
<gene>
    <name evidence="2" type="ORF">ETP66_06955</name>
</gene>
<reference evidence="2 3" key="1">
    <citation type="submission" date="2019-02" db="EMBL/GenBank/DDBJ databases">
        <title>Thermus sp. a novel from hot spring.</title>
        <authorList>
            <person name="Zhao Z."/>
        </authorList>
    </citation>
    <scope>NUCLEOTIDE SEQUENCE [LARGE SCALE GENOMIC DNA]</scope>
    <source>
        <strain evidence="2 3">CFH 72773T</strain>
    </source>
</reference>
<organism evidence="2 3">
    <name type="scientific">Thermus thermamylovorans</name>
    <dbReference type="NCBI Taxonomy" id="2509362"/>
    <lineage>
        <taxon>Bacteria</taxon>
        <taxon>Thermotogati</taxon>
        <taxon>Deinococcota</taxon>
        <taxon>Deinococci</taxon>
        <taxon>Thermales</taxon>
        <taxon>Thermaceae</taxon>
        <taxon>Thermus</taxon>
    </lineage>
</organism>
<dbReference type="SUPFAM" id="SSF55469">
    <property type="entry name" value="FMN-dependent nitroreductase-like"/>
    <property type="match status" value="1"/>
</dbReference>
<dbReference type="RefSeq" id="WP_130841889.1">
    <property type="nucleotide sequence ID" value="NZ_SIJL01000007.1"/>
</dbReference>
<dbReference type="PANTHER" id="PTHR43745">
    <property type="entry name" value="NITROREDUCTASE MJ1384-RELATED"/>
    <property type="match status" value="1"/>
</dbReference>
<dbReference type="CDD" id="cd02142">
    <property type="entry name" value="McbC_SagB-like_oxidoreductase"/>
    <property type="match status" value="1"/>
</dbReference>
<accession>A0A4V2IV16</accession>
<dbReference type="Proteomes" id="UP000292858">
    <property type="component" value="Unassembled WGS sequence"/>
</dbReference>
<dbReference type="OrthoDB" id="9801593at2"/>
<dbReference type="InterPro" id="IPR000415">
    <property type="entry name" value="Nitroreductase-like"/>
</dbReference>
<proteinExistence type="predicted"/>
<dbReference type="AlphaFoldDB" id="A0A4V2IV16"/>
<comment type="caution">
    <text evidence="2">The sequence shown here is derived from an EMBL/GenBank/DDBJ whole genome shotgun (WGS) entry which is preliminary data.</text>
</comment>
<name>A0A4V2IV16_9DEIN</name>
<dbReference type="Pfam" id="PF00881">
    <property type="entry name" value="Nitroreductase"/>
    <property type="match status" value="1"/>
</dbReference>
<evidence type="ECO:0000313" key="2">
    <source>
        <dbReference type="EMBL" id="TBH20536.1"/>
    </source>
</evidence>
<sequence>MEKHPGKLFYRLSRLSPEDRLPLRRKPKAKVYANPLETQALPPFRQEGGAPLFRALAHLQPRLPELGAALTLKDLSQVLYPLAERGGVRGFPSAGEAYPLEAYLVVRRVEGVFPGVYHYFPKEHQLFQLSSRAEEGAWSEALMGLSLAQAAALLVLTLLPERSEALFGLRGYRYALLEAGYAAGLVLLSAVGQGLFAYPAETFYDEGVARLLRLPEGEYPGVVVILGR</sequence>
<dbReference type="PANTHER" id="PTHR43745:SF2">
    <property type="entry name" value="NITROREDUCTASE MJ1384-RELATED"/>
    <property type="match status" value="1"/>
</dbReference>
<dbReference type="EMBL" id="SIJL01000007">
    <property type="protein sequence ID" value="TBH20536.1"/>
    <property type="molecule type" value="Genomic_DNA"/>
</dbReference>
<dbReference type="Gene3D" id="3.40.109.10">
    <property type="entry name" value="NADH Oxidase"/>
    <property type="match status" value="1"/>
</dbReference>